<keyword evidence="1" id="KW-0732">Signal</keyword>
<keyword evidence="3" id="KW-1185">Reference proteome</keyword>
<feature type="signal peptide" evidence="1">
    <location>
        <begin position="1"/>
        <end position="15"/>
    </location>
</feature>
<gene>
    <name evidence="2" type="ORF">EVOR1521_LOCUS983</name>
</gene>
<name>A0AA36HJN6_9DINO</name>
<accession>A0AA36HJN6</accession>
<feature type="chain" id="PRO_5041214476" evidence="1">
    <location>
        <begin position="16"/>
        <end position="313"/>
    </location>
</feature>
<evidence type="ECO:0000313" key="3">
    <source>
        <dbReference type="Proteomes" id="UP001178507"/>
    </source>
</evidence>
<comment type="caution">
    <text evidence="2">The sequence shown here is derived from an EMBL/GenBank/DDBJ whole genome shotgun (WGS) entry which is preliminary data.</text>
</comment>
<organism evidence="2 3">
    <name type="scientific">Effrenium voratum</name>
    <dbReference type="NCBI Taxonomy" id="2562239"/>
    <lineage>
        <taxon>Eukaryota</taxon>
        <taxon>Sar</taxon>
        <taxon>Alveolata</taxon>
        <taxon>Dinophyceae</taxon>
        <taxon>Suessiales</taxon>
        <taxon>Symbiodiniaceae</taxon>
        <taxon>Effrenium</taxon>
    </lineage>
</organism>
<protein>
    <submittedName>
        <fullName evidence="2">Uncharacterized protein</fullName>
    </submittedName>
</protein>
<evidence type="ECO:0000313" key="2">
    <source>
        <dbReference type="EMBL" id="CAJ1370415.1"/>
    </source>
</evidence>
<evidence type="ECO:0000256" key="1">
    <source>
        <dbReference type="SAM" id="SignalP"/>
    </source>
</evidence>
<dbReference type="AlphaFoldDB" id="A0AA36HJN6"/>
<dbReference type="EMBL" id="CAUJNA010000014">
    <property type="protein sequence ID" value="CAJ1370415.1"/>
    <property type="molecule type" value="Genomic_DNA"/>
</dbReference>
<sequence>MTRLAWAILLPLAAAQQPTKDWCATGTKLPDFTEDEGQASVELVYAQSPLFSTNPKIGTKLRWLNLYHTALVVVQKLPGVEPKNWTIEFDSVTNVAGAVLPNISGMNLTWNNDARYCVTEGILWGEAHWSKMFEVAVRLSAAQARQIFTEFIPSVNNTAHHTKPLYQLWRAQSRTDETLVKDITCGDGVNWILHYAATVLQVKPVAGFELKFTSIVFRADRLDPVDSSEWTEVVKYFQSLVQFMGPHQSELQRFLEFLHLMPIHYVYDSNAKAYFRVEGNHFPWLEIQYQPIDLEGPPWNHTELTRLPETVIV</sequence>
<dbReference type="Proteomes" id="UP001178507">
    <property type="component" value="Unassembled WGS sequence"/>
</dbReference>
<reference evidence="2" key="1">
    <citation type="submission" date="2023-08" db="EMBL/GenBank/DDBJ databases">
        <authorList>
            <person name="Chen Y."/>
            <person name="Shah S."/>
            <person name="Dougan E. K."/>
            <person name="Thang M."/>
            <person name="Chan C."/>
        </authorList>
    </citation>
    <scope>NUCLEOTIDE SEQUENCE</scope>
</reference>
<proteinExistence type="predicted"/>